<dbReference type="InterPro" id="IPR007016">
    <property type="entry name" value="O-antigen_ligase-rel_domated"/>
</dbReference>
<dbReference type="PANTHER" id="PTHR37422:SF13">
    <property type="entry name" value="LIPOPOLYSACCHARIDE BIOSYNTHESIS PROTEIN PA4999-RELATED"/>
    <property type="match status" value="1"/>
</dbReference>
<evidence type="ECO:0000256" key="3">
    <source>
        <dbReference type="ARBA" id="ARBA00022989"/>
    </source>
</evidence>
<organism evidence="7 8">
    <name type="scientific">Phreatobacter stygius</name>
    <dbReference type="NCBI Taxonomy" id="1940610"/>
    <lineage>
        <taxon>Bacteria</taxon>
        <taxon>Pseudomonadati</taxon>
        <taxon>Pseudomonadota</taxon>
        <taxon>Alphaproteobacteria</taxon>
        <taxon>Hyphomicrobiales</taxon>
        <taxon>Phreatobacteraceae</taxon>
        <taxon>Phreatobacter</taxon>
    </lineage>
</organism>
<feature type="transmembrane region" description="Helical" evidence="5">
    <location>
        <begin position="59"/>
        <end position="80"/>
    </location>
</feature>
<dbReference type="AlphaFoldDB" id="A0A4D7BCJ4"/>
<gene>
    <name evidence="7" type="ORF">E8M01_31815</name>
</gene>
<dbReference type="EMBL" id="CP039690">
    <property type="protein sequence ID" value="QCI68415.1"/>
    <property type="molecule type" value="Genomic_DNA"/>
</dbReference>
<dbReference type="RefSeq" id="WP_136963834.1">
    <property type="nucleotide sequence ID" value="NZ_CP039690.1"/>
</dbReference>
<dbReference type="Pfam" id="PF04932">
    <property type="entry name" value="Wzy_C"/>
    <property type="match status" value="1"/>
</dbReference>
<dbReference type="PANTHER" id="PTHR37422">
    <property type="entry name" value="TEICHURONIC ACID BIOSYNTHESIS PROTEIN TUAE"/>
    <property type="match status" value="1"/>
</dbReference>
<name>A0A4D7BCJ4_9HYPH</name>
<feature type="transmembrane region" description="Helical" evidence="5">
    <location>
        <begin position="28"/>
        <end position="47"/>
    </location>
</feature>
<feature type="transmembrane region" description="Helical" evidence="5">
    <location>
        <begin position="340"/>
        <end position="363"/>
    </location>
</feature>
<dbReference type="OrthoDB" id="7813325at2"/>
<evidence type="ECO:0000256" key="2">
    <source>
        <dbReference type="ARBA" id="ARBA00022692"/>
    </source>
</evidence>
<feature type="transmembrane region" description="Helical" evidence="5">
    <location>
        <begin position="240"/>
        <end position="262"/>
    </location>
</feature>
<evidence type="ECO:0000256" key="5">
    <source>
        <dbReference type="SAM" id="Phobius"/>
    </source>
</evidence>
<keyword evidence="4 5" id="KW-0472">Membrane</keyword>
<protein>
    <submittedName>
        <fullName evidence="7">Polymerase</fullName>
    </submittedName>
</protein>
<feature type="domain" description="O-antigen ligase-related" evidence="6">
    <location>
        <begin position="196"/>
        <end position="352"/>
    </location>
</feature>
<comment type="subcellular location">
    <subcellularLocation>
        <location evidence="1">Membrane</location>
        <topology evidence="1">Multi-pass membrane protein</topology>
    </subcellularLocation>
</comment>
<accession>A0A4D7BCJ4</accession>
<dbReference type="InterPro" id="IPR051533">
    <property type="entry name" value="WaaL-like"/>
</dbReference>
<proteinExistence type="predicted"/>
<feature type="transmembrane region" description="Helical" evidence="5">
    <location>
        <begin position="86"/>
        <end position="108"/>
    </location>
</feature>
<dbReference type="GO" id="GO:0016020">
    <property type="term" value="C:membrane"/>
    <property type="evidence" value="ECO:0007669"/>
    <property type="project" value="UniProtKB-SubCell"/>
</dbReference>
<evidence type="ECO:0000259" key="6">
    <source>
        <dbReference type="Pfam" id="PF04932"/>
    </source>
</evidence>
<keyword evidence="3 5" id="KW-1133">Transmembrane helix</keyword>
<evidence type="ECO:0000256" key="1">
    <source>
        <dbReference type="ARBA" id="ARBA00004141"/>
    </source>
</evidence>
<feature type="transmembrane region" description="Helical" evidence="5">
    <location>
        <begin position="370"/>
        <end position="387"/>
    </location>
</feature>
<feature type="transmembrane region" description="Helical" evidence="5">
    <location>
        <begin position="393"/>
        <end position="411"/>
    </location>
</feature>
<dbReference type="KEGG" id="pstg:E8M01_31815"/>
<feature type="transmembrane region" description="Helical" evidence="5">
    <location>
        <begin position="120"/>
        <end position="142"/>
    </location>
</feature>
<keyword evidence="2 5" id="KW-0812">Transmembrane</keyword>
<dbReference type="Proteomes" id="UP000298781">
    <property type="component" value="Chromosome"/>
</dbReference>
<evidence type="ECO:0000313" key="8">
    <source>
        <dbReference type="Proteomes" id="UP000298781"/>
    </source>
</evidence>
<evidence type="ECO:0000313" key="7">
    <source>
        <dbReference type="EMBL" id="QCI68415.1"/>
    </source>
</evidence>
<sequence>MIRNAILAAGVVLSSASQLRIPGVPVGAGEICLALWIGLSISRIFIWGRVAANQSLRRLGMFWMLFALALSIGAVVSFLTDREIDFSTVTHDATAYLLMAMLTCLATAEPDGDARLRQIAWLLIAFANAGLAFQVAVGWGMLGSGTLSPWYWDRFRGWSENPNQTALYCAVMGPVAIHLGMTADKAIGRIAGFAGAVMPLVVGRLTKSDTFLLAMLCSGALLVGLQVRTWMAASSRSLRYAAAIFIVLAAPLSAIALLPYAVAVADEVESFALSLTKDKGGDATMQTANLRLDVWQGALRRGLETGSLGLGPGPHLDRPNIPNMQSLPMPFEAHNTLLDLYIQGGLIAVVAFGWLIVGTLILVLRARLDALAAVIGVLALFGISHFIFRHPIFWFAIALCVAEGCARAPMVRARYGR</sequence>
<keyword evidence="8" id="KW-1185">Reference proteome</keyword>
<feature type="transmembrane region" description="Helical" evidence="5">
    <location>
        <begin position="211"/>
        <end position="228"/>
    </location>
</feature>
<evidence type="ECO:0000256" key="4">
    <source>
        <dbReference type="ARBA" id="ARBA00023136"/>
    </source>
</evidence>
<reference evidence="7 8" key="1">
    <citation type="submission" date="2019-04" db="EMBL/GenBank/DDBJ databases">
        <title>Phreatobacter aquaticus sp. nov.</title>
        <authorList>
            <person name="Choi A."/>
        </authorList>
    </citation>
    <scope>NUCLEOTIDE SEQUENCE [LARGE SCALE GENOMIC DNA]</scope>
    <source>
        <strain evidence="7 8">KCTC 52518</strain>
    </source>
</reference>